<evidence type="ECO:0000313" key="1">
    <source>
        <dbReference type="EMBL" id="MBB5343290.1"/>
    </source>
</evidence>
<protein>
    <submittedName>
        <fullName evidence="1">Uncharacterized protein</fullName>
    </submittedName>
</protein>
<dbReference type="Proteomes" id="UP000569092">
    <property type="component" value="Unassembled WGS sequence"/>
</dbReference>
<proteinExistence type="predicted"/>
<organism evidence="1 2">
    <name type="scientific">Tunturiibacter lichenicola</name>
    <dbReference type="NCBI Taxonomy" id="2051959"/>
    <lineage>
        <taxon>Bacteria</taxon>
        <taxon>Pseudomonadati</taxon>
        <taxon>Acidobacteriota</taxon>
        <taxon>Terriglobia</taxon>
        <taxon>Terriglobales</taxon>
        <taxon>Acidobacteriaceae</taxon>
        <taxon>Tunturiibacter</taxon>
    </lineage>
</organism>
<reference evidence="1 2" key="1">
    <citation type="submission" date="2020-08" db="EMBL/GenBank/DDBJ databases">
        <title>Genomic Encyclopedia of Type Strains, Phase IV (KMG-V): Genome sequencing to study the core and pangenomes of soil and plant-associated prokaryotes.</title>
        <authorList>
            <person name="Whitman W."/>
        </authorList>
    </citation>
    <scope>NUCLEOTIDE SEQUENCE [LARGE SCALE GENOMIC DNA]</scope>
    <source>
        <strain evidence="1 2">M8US30</strain>
    </source>
</reference>
<sequence>MMDMVYPHAFNVVSGNRDLIDELALIHREDRDFGVREISGYTPIPNVVEVVCSIVIGCVGGIALPGCGAIDELDTIDSVKVISREKNQSRIPAVSNEQFVFLRSEGYGMGRFESTYALEVNTRLQVEHLDGVVYLGRDEEVIPSKINCEVIEVTRNFRKVRSAQKCDGL</sequence>
<evidence type="ECO:0000313" key="2">
    <source>
        <dbReference type="Proteomes" id="UP000569092"/>
    </source>
</evidence>
<gene>
    <name evidence="1" type="ORF">HDF10_001240</name>
</gene>
<dbReference type="EMBL" id="JACHDZ010000001">
    <property type="protein sequence ID" value="MBB5343290.1"/>
    <property type="molecule type" value="Genomic_DNA"/>
</dbReference>
<dbReference type="AlphaFoldDB" id="A0A7W8J603"/>
<comment type="caution">
    <text evidence="1">The sequence shown here is derived from an EMBL/GenBank/DDBJ whole genome shotgun (WGS) entry which is preliminary data.</text>
</comment>
<accession>A0A7W8J603</accession>
<name>A0A7W8J603_9BACT</name>